<accession>A0A7W4VW85</accession>
<dbReference type="InterPro" id="IPR000014">
    <property type="entry name" value="PAS"/>
</dbReference>
<evidence type="ECO:0000313" key="3">
    <source>
        <dbReference type="Proteomes" id="UP000589626"/>
    </source>
</evidence>
<dbReference type="PROSITE" id="PS50112">
    <property type="entry name" value="PAS"/>
    <property type="match status" value="1"/>
</dbReference>
<dbReference type="EMBL" id="JACHWR010000002">
    <property type="protein sequence ID" value="MBB3042907.1"/>
    <property type="molecule type" value="Genomic_DNA"/>
</dbReference>
<dbReference type="AlphaFoldDB" id="A0A7W4VW85"/>
<evidence type="ECO:0000259" key="1">
    <source>
        <dbReference type="PROSITE" id="PS50112"/>
    </source>
</evidence>
<proteinExistence type="predicted"/>
<comment type="caution">
    <text evidence="2">The sequence shown here is derived from an EMBL/GenBank/DDBJ whole genome shotgun (WGS) entry which is preliminary data.</text>
</comment>
<dbReference type="Proteomes" id="UP000589626">
    <property type="component" value="Unassembled WGS sequence"/>
</dbReference>
<reference evidence="2 3" key="1">
    <citation type="submission" date="2020-08" db="EMBL/GenBank/DDBJ databases">
        <title>Sequencing the genomes of 1000 actinobacteria strains.</title>
        <authorList>
            <person name="Klenk H.-P."/>
        </authorList>
    </citation>
    <scope>NUCLEOTIDE SEQUENCE [LARGE SCALE GENOMIC DNA]</scope>
    <source>
        <strain evidence="2 3">DSM 105498</strain>
    </source>
</reference>
<dbReference type="RefSeq" id="WP_343057850.1">
    <property type="nucleotide sequence ID" value="NZ_JACHWR010000002.1"/>
</dbReference>
<dbReference type="Gene3D" id="3.30.450.20">
    <property type="entry name" value="PAS domain"/>
    <property type="match status" value="1"/>
</dbReference>
<sequence length="168" mass="18544">MSKTDPKGIIRYANSVFLRISDYVEEDVLGRPHNLIRHPDMPRCVFRLLWETLESGQEIFAYIVNLAADGAHYWVLAHVTPSFGPGGEIVGYHSNRRLPDRRAVDQIASIYAAILAEERRHTAATAAVDAGTAKLREVLAARGQTYDEFVWSIGQEAGTPAAPTGVAR</sequence>
<name>A0A7W4VW85_9ACTN</name>
<dbReference type="NCBIfam" id="TIGR00229">
    <property type="entry name" value="sensory_box"/>
    <property type="match status" value="1"/>
</dbReference>
<protein>
    <submittedName>
        <fullName evidence="2">PAS domain S-box-containing protein</fullName>
    </submittedName>
</protein>
<feature type="domain" description="PAS" evidence="1">
    <location>
        <begin position="1"/>
        <end position="56"/>
    </location>
</feature>
<organism evidence="2 3">
    <name type="scientific">Nocardioides soli</name>
    <dbReference type="NCBI Taxonomy" id="1036020"/>
    <lineage>
        <taxon>Bacteria</taxon>
        <taxon>Bacillati</taxon>
        <taxon>Actinomycetota</taxon>
        <taxon>Actinomycetes</taxon>
        <taxon>Propionibacteriales</taxon>
        <taxon>Nocardioidaceae</taxon>
        <taxon>Nocardioides</taxon>
    </lineage>
</organism>
<dbReference type="Pfam" id="PF08447">
    <property type="entry name" value="PAS_3"/>
    <property type="match status" value="1"/>
</dbReference>
<dbReference type="CDD" id="cd00130">
    <property type="entry name" value="PAS"/>
    <property type="match status" value="1"/>
</dbReference>
<dbReference type="InterPro" id="IPR013655">
    <property type="entry name" value="PAS_fold_3"/>
</dbReference>
<dbReference type="SUPFAM" id="SSF55785">
    <property type="entry name" value="PYP-like sensor domain (PAS domain)"/>
    <property type="match status" value="1"/>
</dbReference>
<evidence type="ECO:0000313" key="2">
    <source>
        <dbReference type="EMBL" id="MBB3042907.1"/>
    </source>
</evidence>
<gene>
    <name evidence="2" type="ORF">FHU40_002725</name>
</gene>
<keyword evidence="3" id="KW-1185">Reference proteome</keyword>
<dbReference type="InterPro" id="IPR035965">
    <property type="entry name" value="PAS-like_dom_sf"/>
</dbReference>